<feature type="domain" description="Nucleotidyl transferase" evidence="2">
    <location>
        <begin position="3"/>
        <end position="201"/>
    </location>
</feature>
<dbReference type="InterPro" id="IPR029044">
    <property type="entry name" value="Nucleotide-diphossugar_trans"/>
</dbReference>
<name>U5EY53_9DIPT</name>
<dbReference type="InterPro" id="IPR050486">
    <property type="entry name" value="Mannose-1P_guanyltransferase"/>
</dbReference>
<sequence>MLKAVILIGGPEKGTRFRPLSLDIPKPLFPVAGKPIIQHHIEACVRLKELKEILILGFYPVSQMQQFVSNMQNLYDVSIRYLQEFTTLGTAGGMYHFRDQIRLGNPSSFFVLNGDVCADFPLQKLYDFHLSKENKSLITIMGTEATRQQSLHYGCLVCDKNGIVSHYVEKPSSYVSTLINCGVYVCSMDIFSVLASIFYSKQQDFSSYNNGNGKEIGHIQWEQEVLTPLAGTGKLFALSVSNWWSQIKTAGSAIYANRHYLVLYKEMHPERLTNSGMKANDSTDGTLICNIYPDVHIHPTASVHPTATLGPNVSIGPGVVIGPGVRIRESIILDNAVIKDHTIVLYSIIGRGSQIGCWSRVEGTPSDPDANKPFAKMENPPLFNSEGRLNPSITILGYSVTVPSEMILLNSIVLPHKELSRSFKNEIIL</sequence>
<dbReference type="Gene3D" id="2.160.10.10">
    <property type="entry name" value="Hexapeptide repeat proteins"/>
    <property type="match status" value="1"/>
</dbReference>
<organism evidence="4">
    <name type="scientific">Corethrella appendiculata</name>
    <dbReference type="NCBI Taxonomy" id="1370023"/>
    <lineage>
        <taxon>Eukaryota</taxon>
        <taxon>Metazoa</taxon>
        <taxon>Ecdysozoa</taxon>
        <taxon>Arthropoda</taxon>
        <taxon>Hexapoda</taxon>
        <taxon>Insecta</taxon>
        <taxon>Pterygota</taxon>
        <taxon>Neoptera</taxon>
        <taxon>Endopterygota</taxon>
        <taxon>Diptera</taxon>
        <taxon>Nematocera</taxon>
        <taxon>Culicoidea</taxon>
        <taxon>Chaoboridae</taxon>
        <taxon>Corethrella</taxon>
    </lineage>
</organism>
<dbReference type="EMBL" id="GANO01000590">
    <property type="protein sequence ID" value="JAB59281.1"/>
    <property type="molecule type" value="mRNA"/>
</dbReference>
<dbReference type="AlphaFoldDB" id="U5EY53"/>
<dbReference type="Gene3D" id="3.90.550.10">
    <property type="entry name" value="Spore Coat Polysaccharide Biosynthesis Protein SpsA, Chain A"/>
    <property type="match status" value="1"/>
</dbReference>
<dbReference type="SUPFAM" id="SSF53448">
    <property type="entry name" value="Nucleotide-diphospho-sugar transferases"/>
    <property type="match status" value="1"/>
</dbReference>
<protein>
    <submittedName>
        <fullName evidence="4">Putative gdp-mannose pyrophosphorylase/mannose-1-phosphate guanylyltransferase</fullName>
    </submittedName>
</protein>
<evidence type="ECO:0000259" key="2">
    <source>
        <dbReference type="Pfam" id="PF00483"/>
    </source>
</evidence>
<keyword evidence="4" id="KW-0548">Nucleotidyltransferase</keyword>
<evidence type="ECO:0000256" key="1">
    <source>
        <dbReference type="ARBA" id="ARBA00007274"/>
    </source>
</evidence>
<dbReference type="Pfam" id="PF25087">
    <property type="entry name" value="GMPPB_C"/>
    <property type="match status" value="1"/>
</dbReference>
<accession>U5EY53</accession>
<dbReference type="Pfam" id="PF00483">
    <property type="entry name" value="NTP_transferase"/>
    <property type="match status" value="1"/>
</dbReference>
<dbReference type="CDD" id="cd06428">
    <property type="entry name" value="M1P_guanylylT_A_like_N"/>
    <property type="match status" value="1"/>
</dbReference>
<evidence type="ECO:0000313" key="4">
    <source>
        <dbReference type="EMBL" id="JAB59281.1"/>
    </source>
</evidence>
<dbReference type="InterPro" id="IPR056729">
    <property type="entry name" value="GMPPB_C"/>
</dbReference>
<feature type="domain" description="Mannose-1-phosphate guanyltransferase C-terminal" evidence="3">
    <location>
        <begin position="292"/>
        <end position="428"/>
    </location>
</feature>
<proteinExistence type="evidence at transcript level"/>
<comment type="similarity">
    <text evidence="1">Belongs to the transferase hexapeptide repeat family.</text>
</comment>
<dbReference type="InterPro" id="IPR005835">
    <property type="entry name" value="NTP_transferase_dom"/>
</dbReference>
<evidence type="ECO:0000259" key="3">
    <source>
        <dbReference type="Pfam" id="PF25087"/>
    </source>
</evidence>
<dbReference type="PANTHER" id="PTHR22572">
    <property type="entry name" value="SUGAR-1-PHOSPHATE GUANYL TRANSFERASE"/>
    <property type="match status" value="1"/>
</dbReference>
<keyword evidence="4" id="KW-0808">Transferase</keyword>
<dbReference type="GO" id="GO:0016779">
    <property type="term" value="F:nucleotidyltransferase activity"/>
    <property type="evidence" value="ECO:0007669"/>
    <property type="project" value="UniProtKB-KW"/>
</dbReference>
<reference evidence="4" key="1">
    <citation type="journal article" date="2014" name="Insect Biochem. Mol. Biol.">
        <title>An insight into the sialome of the frog biting fly, Corethrella appendiculata.</title>
        <authorList>
            <person name="Ribeiro J.M.C."/>
            <person name="Chagas A.C."/>
            <person name="Pham V.M."/>
            <person name="Lounibos L.P."/>
            <person name="Calvo E."/>
        </authorList>
    </citation>
    <scope>NUCLEOTIDE SEQUENCE</scope>
    <source>
        <tissue evidence="4">Salivary glands</tissue>
    </source>
</reference>